<dbReference type="GO" id="GO:0016747">
    <property type="term" value="F:acyltransferase activity, transferring groups other than amino-acyl groups"/>
    <property type="evidence" value="ECO:0007669"/>
    <property type="project" value="InterPro"/>
</dbReference>
<keyword evidence="2" id="KW-0012">Acyltransferase</keyword>
<sequence>MISFSEDEIAIWREIKPLPDRAGMGAPFSLRIQELEHLSDLTWPADEIEEIGKWRLRISDGFTMRANSVLPIGAAPFGEPNLDIEKAVDEVVKIYQAKGLTPTFTLPLPLYEELDNYLAGLGWKVKIGAEYLVNDIPDNLDLESADFQIVITSEPTPEWLDLQSDHPLERIMRNYPAHYAEIKFDNQTVAIGRIAIFGKWSLATRVYVNPEFRGKGIGALLMRALMAAAKGEGATKIGLQVDSENGAGLALYKSMGFRFHHSYNYRVFLDESK</sequence>
<dbReference type="Proteomes" id="UP000217144">
    <property type="component" value="Chromosome"/>
</dbReference>
<dbReference type="EMBL" id="CP016769">
    <property type="protein sequence ID" value="ASY10929.1"/>
    <property type="molecule type" value="Genomic_DNA"/>
</dbReference>
<dbReference type="PROSITE" id="PS51186">
    <property type="entry name" value="GNAT"/>
    <property type="match status" value="1"/>
</dbReference>
<protein>
    <submittedName>
        <fullName evidence="4">Acetyltransferase</fullName>
    </submittedName>
</protein>
<dbReference type="InterPro" id="IPR050680">
    <property type="entry name" value="YpeA/RimI_acetyltransf"/>
</dbReference>
<gene>
    <name evidence="4" type="ORF">A1s21148_05425</name>
</gene>
<dbReference type="CDD" id="cd04301">
    <property type="entry name" value="NAT_SF"/>
    <property type="match status" value="1"/>
</dbReference>
<reference evidence="4 5" key="1">
    <citation type="submission" date="2016-07" db="EMBL/GenBank/DDBJ databases">
        <title>High microdiversification within the ubiquitous acI lineage of Actinobacteria.</title>
        <authorList>
            <person name="Neuenschwander S.M."/>
            <person name="Salcher M."/>
            <person name="Ghai R."/>
            <person name="Pernthaler J."/>
        </authorList>
    </citation>
    <scope>NUCLEOTIDE SEQUENCE [LARGE SCALE GENOMIC DNA]</scope>
    <source>
        <strain evidence="4">MMS-21-148</strain>
    </source>
</reference>
<organism evidence="4 5">
    <name type="scientific">Candidatus Planktophila lacus</name>
    <dbReference type="NCBI Taxonomy" id="1884913"/>
    <lineage>
        <taxon>Bacteria</taxon>
        <taxon>Bacillati</taxon>
        <taxon>Actinomycetota</taxon>
        <taxon>Actinomycetes</taxon>
        <taxon>Candidatus Nanopelagicales</taxon>
        <taxon>Candidatus Nanopelagicaceae</taxon>
        <taxon>Candidatus Planktophila</taxon>
    </lineage>
</organism>
<keyword evidence="1" id="KW-0808">Transferase</keyword>
<evidence type="ECO:0000259" key="3">
    <source>
        <dbReference type="PROSITE" id="PS51186"/>
    </source>
</evidence>
<feature type="domain" description="N-acetyltransferase" evidence="3">
    <location>
        <begin position="126"/>
        <end position="273"/>
    </location>
</feature>
<accession>A0AAC9YRH3</accession>
<keyword evidence="5" id="KW-1185">Reference proteome</keyword>
<name>A0AAC9YRH3_9ACTN</name>
<evidence type="ECO:0000313" key="4">
    <source>
        <dbReference type="EMBL" id="ASY10929.1"/>
    </source>
</evidence>
<dbReference type="SUPFAM" id="SSF55729">
    <property type="entry name" value="Acyl-CoA N-acyltransferases (Nat)"/>
    <property type="match status" value="1"/>
</dbReference>
<evidence type="ECO:0000313" key="5">
    <source>
        <dbReference type="Proteomes" id="UP000217144"/>
    </source>
</evidence>
<evidence type="ECO:0000256" key="2">
    <source>
        <dbReference type="ARBA" id="ARBA00023315"/>
    </source>
</evidence>
<evidence type="ECO:0000256" key="1">
    <source>
        <dbReference type="ARBA" id="ARBA00022679"/>
    </source>
</evidence>
<dbReference type="AlphaFoldDB" id="A0AAC9YRH3"/>
<dbReference type="KEGG" id="plan:A1s21148_05425"/>
<dbReference type="InterPro" id="IPR056935">
    <property type="entry name" value="Rv0428c-like_C"/>
</dbReference>
<dbReference type="PANTHER" id="PTHR43420">
    <property type="entry name" value="ACETYLTRANSFERASE"/>
    <property type="match status" value="1"/>
</dbReference>
<proteinExistence type="predicted"/>
<dbReference type="InterPro" id="IPR016181">
    <property type="entry name" value="Acyl_CoA_acyltransferase"/>
</dbReference>
<dbReference type="Pfam" id="PF24553">
    <property type="entry name" value="Rv0428c_C"/>
    <property type="match status" value="1"/>
</dbReference>
<dbReference type="InterPro" id="IPR000182">
    <property type="entry name" value="GNAT_dom"/>
</dbReference>
<dbReference type="Gene3D" id="3.40.630.30">
    <property type="match status" value="1"/>
</dbReference>